<keyword evidence="5" id="KW-0436">Ligase</keyword>
<proteinExistence type="inferred from homology"/>
<evidence type="ECO:0000313" key="14">
    <source>
        <dbReference type="Proteomes" id="UP001352852"/>
    </source>
</evidence>
<evidence type="ECO:0000256" key="2">
    <source>
        <dbReference type="ARBA" id="ARBA00008276"/>
    </source>
</evidence>
<keyword evidence="4" id="KW-0554">One-carbon metabolism</keyword>
<evidence type="ECO:0000256" key="9">
    <source>
        <dbReference type="ARBA" id="ARBA00022842"/>
    </source>
</evidence>
<dbReference type="NCBIfam" id="TIGR01499">
    <property type="entry name" value="folC"/>
    <property type="match status" value="1"/>
</dbReference>
<comment type="caution">
    <text evidence="13">The sequence shown here is derived from an EMBL/GenBank/DDBJ whole genome shotgun (WGS) entry which is preliminary data.</text>
</comment>
<evidence type="ECO:0000256" key="12">
    <source>
        <dbReference type="ARBA" id="ARBA00047493"/>
    </source>
</evidence>
<dbReference type="InterPro" id="IPR036615">
    <property type="entry name" value="Mur_ligase_C_dom_sf"/>
</dbReference>
<comment type="pathway">
    <text evidence="1">Cofactor biosynthesis; tetrahydrofolylpolyglutamate biosynthesis.</text>
</comment>
<dbReference type="PROSITE" id="PS01012">
    <property type="entry name" value="FOLYLPOLYGLU_SYNT_2"/>
    <property type="match status" value="1"/>
</dbReference>
<evidence type="ECO:0000256" key="6">
    <source>
        <dbReference type="ARBA" id="ARBA00022723"/>
    </source>
</evidence>
<evidence type="ECO:0000256" key="10">
    <source>
        <dbReference type="ARBA" id="ARBA00030592"/>
    </source>
</evidence>
<evidence type="ECO:0000256" key="4">
    <source>
        <dbReference type="ARBA" id="ARBA00022563"/>
    </source>
</evidence>
<sequence>MACLCRVLQQRSGFGALLRERDAVFGLAGLAVRYHSTQTAPHIPGMEYQDAVCTLNTLQTNASALEQVRRGRSHPQLQLQAMRGFVERAGLTVEQLDHLNIIHVTGTKGKGSTCAFTEQILRTYGFRTGFYSSPHLVQVRERIRINGQPISKDLFTKYFWQVYGRLDESKEAHGGTMPAYFRFLTILAFHVFLQEKVDLAVVEVGIGGAYDCTNIIRRPWVCGISSLGIDHTQILGDTIEKIAWQKGGIFKPGVPAFMVQQPEDAMAVLRDRAREIKCPLWVCPDLDKYPTDSGPLRLGLAGQHQRSNASLALQLSHTWLQRRCGPDKRSLLPDPENHCVSQAASFKPSSVMVKGLADAEWAGRTQTLRHGALTYFLDGAHTRRSMQACIQWFRETATQHERNASGAVVRVLLFNTTGERDSAAMLKLLVPFHFDFAVFCPNITEAAVSCNADQQNFNVSVENMLSRCLDNEQSWRLHNNQRDEEASPLLIDSLPLLTERKTDTLVFPCILSALQWITQGRDPVLKDPAKTVLPVKPSISAKAAPLRNAEPITEPTLIQLTFRDAAGSLFCTSGRRSSVGSSEELWQGPFGIQGSRKWFCLDRGSFSFTHSLTDEHTHTSVKVEPVKTGGSVCMVPVSSSCYCLLCISLVDKIPTLKSPTLGFPHQQRDWV</sequence>
<dbReference type="PANTHER" id="PTHR11136">
    <property type="entry name" value="FOLYLPOLYGLUTAMATE SYNTHASE-RELATED"/>
    <property type="match status" value="1"/>
</dbReference>
<dbReference type="InterPro" id="IPR018109">
    <property type="entry name" value="Folylpolyglutamate_synth_CS"/>
</dbReference>
<comment type="catalytic activity">
    <reaction evidence="12">
        <text>(6S)-5,6,7,8-tetrahydrofolyl-(gamma-L-Glu)(n) + L-glutamate + ATP = (6S)-5,6,7,8-tetrahydrofolyl-(gamma-L-Glu)(n+1) + ADP + phosphate + H(+)</text>
        <dbReference type="Rhea" id="RHEA:10580"/>
        <dbReference type="Rhea" id="RHEA-COMP:14738"/>
        <dbReference type="Rhea" id="RHEA-COMP:14740"/>
        <dbReference type="ChEBI" id="CHEBI:15378"/>
        <dbReference type="ChEBI" id="CHEBI:29985"/>
        <dbReference type="ChEBI" id="CHEBI:30616"/>
        <dbReference type="ChEBI" id="CHEBI:43474"/>
        <dbReference type="ChEBI" id="CHEBI:141005"/>
        <dbReference type="ChEBI" id="CHEBI:456216"/>
        <dbReference type="EC" id="6.3.2.17"/>
    </reaction>
</comment>
<dbReference type="PANTHER" id="PTHR11136:SF5">
    <property type="entry name" value="FOLYLPOLYGLUTAMATE SYNTHASE, MITOCHONDRIAL"/>
    <property type="match status" value="1"/>
</dbReference>
<dbReference type="EMBL" id="JAHUTJ010009267">
    <property type="protein sequence ID" value="MED6267650.1"/>
    <property type="molecule type" value="Genomic_DNA"/>
</dbReference>
<evidence type="ECO:0000256" key="7">
    <source>
        <dbReference type="ARBA" id="ARBA00022741"/>
    </source>
</evidence>
<organism evidence="13 14">
    <name type="scientific">Characodon lateralis</name>
    <dbReference type="NCBI Taxonomy" id="208331"/>
    <lineage>
        <taxon>Eukaryota</taxon>
        <taxon>Metazoa</taxon>
        <taxon>Chordata</taxon>
        <taxon>Craniata</taxon>
        <taxon>Vertebrata</taxon>
        <taxon>Euteleostomi</taxon>
        <taxon>Actinopterygii</taxon>
        <taxon>Neopterygii</taxon>
        <taxon>Teleostei</taxon>
        <taxon>Neoteleostei</taxon>
        <taxon>Acanthomorphata</taxon>
        <taxon>Ovalentaria</taxon>
        <taxon>Atherinomorphae</taxon>
        <taxon>Cyprinodontiformes</taxon>
        <taxon>Goodeidae</taxon>
        <taxon>Characodon</taxon>
    </lineage>
</organism>
<dbReference type="SUPFAM" id="SSF53244">
    <property type="entry name" value="MurD-like peptide ligases, peptide-binding domain"/>
    <property type="match status" value="1"/>
</dbReference>
<dbReference type="InterPro" id="IPR036565">
    <property type="entry name" value="Mur-like_cat_sf"/>
</dbReference>
<gene>
    <name evidence="13" type="ORF">CHARACLAT_014368</name>
</gene>
<keyword evidence="14" id="KW-1185">Reference proteome</keyword>
<dbReference type="Gene3D" id="3.90.190.20">
    <property type="entry name" value="Mur ligase, C-terminal domain"/>
    <property type="match status" value="1"/>
</dbReference>
<dbReference type="Proteomes" id="UP001352852">
    <property type="component" value="Unassembled WGS sequence"/>
</dbReference>
<dbReference type="PROSITE" id="PS01011">
    <property type="entry name" value="FOLYLPOLYGLU_SYNT_1"/>
    <property type="match status" value="1"/>
</dbReference>
<evidence type="ECO:0000256" key="1">
    <source>
        <dbReference type="ARBA" id="ARBA00005150"/>
    </source>
</evidence>
<evidence type="ECO:0000256" key="8">
    <source>
        <dbReference type="ARBA" id="ARBA00022840"/>
    </source>
</evidence>
<dbReference type="Gene3D" id="3.40.1190.10">
    <property type="entry name" value="Mur-like, catalytic domain"/>
    <property type="match status" value="1"/>
</dbReference>
<keyword evidence="8" id="KW-0067">ATP-binding</keyword>
<dbReference type="InterPro" id="IPR001645">
    <property type="entry name" value="Folylpolyglutamate_synth"/>
</dbReference>
<evidence type="ECO:0000256" key="3">
    <source>
        <dbReference type="ARBA" id="ARBA00013025"/>
    </source>
</evidence>
<comment type="similarity">
    <text evidence="2">Belongs to the folylpolyglutamate synthase family.</text>
</comment>
<protein>
    <recommendedName>
        <fullName evidence="3">tetrahydrofolate synthase</fullName>
        <ecNumber evidence="3">6.3.2.17</ecNumber>
    </recommendedName>
    <alternativeName>
        <fullName evidence="11">Folylpoly-gamma-glutamate synthetase</fullName>
    </alternativeName>
    <alternativeName>
        <fullName evidence="10">Tetrahydrofolylpolyglutamate synthase</fullName>
    </alternativeName>
</protein>
<accession>A0ABU7CZI1</accession>
<reference evidence="13 14" key="1">
    <citation type="submission" date="2021-06" db="EMBL/GenBank/DDBJ databases">
        <authorList>
            <person name="Palmer J.M."/>
        </authorList>
    </citation>
    <scope>NUCLEOTIDE SEQUENCE [LARGE SCALE GENOMIC DNA]</scope>
    <source>
        <strain evidence="13 14">CL_MEX2019</strain>
        <tissue evidence="13">Muscle</tissue>
    </source>
</reference>
<evidence type="ECO:0000256" key="11">
    <source>
        <dbReference type="ARBA" id="ARBA00030876"/>
    </source>
</evidence>
<keyword evidence="6" id="KW-0479">Metal-binding</keyword>
<evidence type="ECO:0000256" key="5">
    <source>
        <dbReference type="ARBA" id="ARBA00022598"/>
    </source>
</evidence>
<keyword evidence="7" id="KW-0547">Nucleotide-binding</keyword>
<dbReference type="EC" id="6.3.2.17" evidence="3"/>
<dbReference type="SUPFAM" id="SSF53623">
    <property type="entry name" value="MurD-like peptide ligases, catalytic domain"/>
    <property type="match status" value="1"/>
</dbReference>
<name>A0ABU7CZI1_9TELE</name>
<evidence type="ECO:0000313" key="13">
    <source>
        <dbReference type="EMBL" id="MED6267650.1"/>
    </source>
</evidence>
<keyword evidence="9" id="KW-0460">Magnesium</keyword>